<gene>
    <name evidence="2" type="ORF">EV44_g2260</name>
</gene>
<organism evidence="2 3">
    <name type="scientific">Uncinula necator</name>
    <name type="common">Grape powdery mildew</name>
    <dbReference type="NCBI Taxonomy" id="52586"/>
    <lineage>
        <taxon>Eukaryota</taxon>
        <taxon>Fungi</taxon>
        <taxon>Dikarya</taxon>
        <taxon>Ascomycota</taxon>
        <taxon>Pezizomycotina</taxon>
        <taxon>Leotiomycetes</taxon>
        <taxon>Erysiphales</taxon>
        <taxon>Erysiphaceae</taxon>
        <taxon>Erysiphe</taxon>
    </lineage>
</organism>
<reference evidence="2 3" key="1">
    <citation type="journal article" date="2014" name="BMC Genomics">
        <title>Adaptive genomic structural variation in the grape powdery mildew pathogen, Erysiphe necator.</title>
        <authorList>
            <person name="Jones L."/>
            <person name="Riaz S."/>
            <person name="Morales-Cruz A."/>
            <person name="Amrine K.C."/>
            <person name="McGuire B."/>
            <person name="Gubler W.D."/>
            <person name="Walker M.A."/>
            <person name="Cantu D."/>
        </authorList>
    </citation>
    <scope>NUCLEOTIDE SEQUENCE [LARGE SCALE GENOMIC DNA]</scope>
    <source>
        <strain evidence="3">c</strain>
    </source>
</reference>
<feature type="compositionally biased region" description="Polar residues" evidence="1">
    <location>
        <begin position="14"/>
        <end position="43"/>
    </location>
</feature>
<comment type="caution">
    <text evidence="2">The sequence shown here is derived from an EMBL/GenBank/DDBJ whole genome shotgun (WGS) entry which is preliminary data.</text>
</comment>
<dbReference type="HOGENOM" id="CLU_1714664_0_0_1"/>
<feature type="compositionally biased region" description="Polar residues" evidence="1">
    <location>
        <begin position="116"/>
        <end position="128"/>
    </location>
</feature>
<sequence>MARFEAEQKRKRFQNSIDHPSTKTTTQHSDNSQDCKGNLSSTKIKPDSESGKEAEGEKSKYEPVQPFRSLKGDRFRNFTYDAPAKSKSSLSRGAGVNAQYALHVWDSQEDSHHPSLQDSIQPRGSQSSSFLHHFPLSTLFFTKPPTIGPGSIE</sequence>
<dbReference type="Proteomes" id="UP000030854">
    <property type="component" value="Unassembled WGS sequence"/>
</dbReference>
<feature type="region of interest" description="Disordered" evidence="1">
    <location>
        <begin position="1"/>
        <end position="68"/>
    </location>
</feature>
<feature type="region of interest" description="Disordered" evidence="1">
    <location>
        <begin position="106"/>
        <end position="128"/>
    </location>
</feature>
<dbReference type="AlphaFoldDB" id="A0A0B1P6E5"/>
<keyword evidence="3" id="KW-1185">Reference proteome</keyword>
<dbReference type="EMBL" id="JNVN01002009">
    <property type="protein sequence ID" value="KHJ32526.1"/>
    <property type="molecule type" value="Genomic_DNA"/>
</dbReference>
<protein>
    <submittedName>
        <fullName evidence="2">Putative sucrose transporter</fullName>
    </submittedName>
</protein>
<evidence type="ECO:0000256" key="1">
    <source>
        <dbReference type="SAM" id="MobiDB-lite"/>
    </source>
</evidence>
<accession>A0A0B1P6E5</accession>
<feature type="compositionally biased region" description="Basic and acidic residues" evidence="1">
    <location>
        <begin position="44"/>
        <end position="61"/>
    </location>
</feature>
<evidence type="ECO:0000313" key="3">
    <source>
        <dbReference type="Proteomes" id="UP000030854"/>
    </source>
</evidence>
<proteinExistence type="predicted"/>
<evidence type="ECO:0000313" key="2">
    <source>
        <dbReference type="EMBL" id="KHJ32526.1"/>
    </source>
</evidence>
<name>A0A0B1P6E5_UNCNE</name>